<comment type="subcellular location">
    <subcellularLocation>
        <location evidence="1">Cytoplasm</location>
        <location evidence="1">Cytoskeleton</location>
        <location evidence="1">Cilium axoneme</location>
    </subcellularLocation>
</comment>
<dbReference type="STRING" id="104421.E2A4D0"/>
<dbReference type="GO" id="GO:0060294">
    <property type="term" value="P:cilium movement involved in cell motility"/>
    <property type="evidence" value="ECO:0007669"/>
    <property type="project" value="InterPro"/>
</dbReference>
<name>E2A4D0_CAMFO</name>
<dbReference type="InParanoid" id="E2A4D0"/>
<evidence type="ECO:0000256" key="2">
    <source>
        <dbReference type="ARBA" id="ARBA00022490"/>
    </source>
</evidence>
<dbReference type="PANTHER" id="PTHR13159:SF0">
    <property type="entry name" value="RADIAL SPOKE HEAD 6 HOMOLOG A"/>
    <property type="match status" value="1"/>
</dbReference>
<evidence type="ECO:0000256" key="5">
    <source>
        <dbReference type="ARBA" id="ARBA00023273"/>
    </source>
</evidence>
<feature type="compositionally biased region" description="Acidic residues" evidence="6">
    <location>
        <begin position="564"/>
        <end position="592"/>
    </location>
</feature>
<dbReference type="Pfam" id="PF04712">
    <property type="entry name" value="Radial_spoke"/>
    <property type="match status" value="1"/>
</dbReference>
<keyword evidence="2" id="KW-0963">Cytoplasm</keyword>
<dbReference type="EMBL" id="GL436635">
    <property type="protein sequence ID" value="EFN71677.1"/>
    <property type="molecule type" value="Genomic_DNA"/>
</dbReference>
<keyword evidence="3" id="KW-0969">Cilium</keyword>
<evidence type="ECO:0000313" key="7">
    <source>
        <dbReference type="EMBL" id="EFN71677.1"/>
    </source>
</evidence>
<dbReference type="AlphaFoldDB" id="E2A4D0"/>
<sequence length="592" mass="68321">MEYSYTVEEAPPDDVPSVKHDIRRAKKFLQKHSTESGDSLYDHLTELLAKLLAEQPRNAVDIFEEYSRKLKEERFKTKTDHLRDLYVPPAQYDDAKKLIKLFQSVRQIDEDDQERMEDEEEDDKKKKYPDMLDLLFYFEQTGVGLPRHEMVLLNLSIRKLASTMPLENIRFWGKILGKPKNYYVVEAEFQADELARRLEKAEVQTQREKEEPESEAAAKFAEEEAAVKTETEAMDEIVGATEIPHEGTGVGKPLELVFPPLPVNLWRPLPEVPTEKIGSGLNKKVYFVCNAPGLDEWIELPTVTPQQIVIARQIVRYCTGNLETPIHSFPPFPGVEKNYLRAQIARISATTHVSPIGFFTFGEEDEDEEIEEERDETIYAERELSENVHYKPLPIKDLIDSTMLNWCHHSPYILKQGRTIWWNPEKEEDIVDEEIVEEDEADRDEVKTIEKEIGPPLLTPLSEDATVDSVIPWTARQSSYLQPDIAVALVRSNVWPGAFAFVVGKRFANVYIGWGHKYNAYNYSPPDMPSVQDQYKIGPEIMEIRDPTVDEEGLYRVARLSPTEPEEEVLDEEEEDDDEEEDEEEEAEEDDV</sequence>
<organism evidence="8">
    <name type="scientific">Camponotus floridanus</name>
    <name type="common">Florida carpenter ant</name>
    <dbReference type="NCBI Taxonomy" id="104421"/>
    <lineage>
        <taxon>Eukaryota</taxon>
        <taxon>Metazoa</taxon>
        <taxon>Ecdysozoa</taxon>
        <taxon>Arthropoda</taxon>
        <taxon>Hexapoda</taxon>
        <taxon>Insecta</taxon>
        <taxon>Pterygota</taxon>
        <taxon>Neoptera</taxon>
        <taxon>Endopterygota</taxon>
        <taxon>Hymenoptera</taxon>
        <taxon>Apocrita</taxon>
        <taxon>Aculeata</taxon>
        <taxon>Formicoidea</taxon>
        <taxon>Formicidae</taxon>
        <taxon>Formicinae</taxon>
        <taxon>Camponotus</taxon>
    </lineage>
</organism>
<keyword evidence="5" id="KW-0966">Cell projection</keyword>
<dbReference type="InterPro" id="IPR006802">
    <property type="entry name" value="Radial_spoke"/>
</dbReference>
<dbReference type="GO" id="GO:0001534">
    <property type="term" value="C:radial spoke"/>
    <property type="evidence" value="ECO:0007669"/>
    <property type="project" value="InterPro"/>
</dbReference>
<feature type="region of interest" description="Disordered" evidence="6">
    <location>
        <begin position="548"/>
        <end position="592"/>
    </location>
</feature>
<gene>
    <name evidence="7" type="ORF">EAG_14260</name>
</gene>
<keyword evidence="4" id="KW-0206">Cytoskeleton</keyword>
<protein>
    <submittedName>
        <fullName evidence="7">Radial spokehead-like protein 1</fullName>
    </submittedName>
</protein>
<proteinExistence type="predicted"/>
<dbReference type="Proteomes" id="UP000000311">
    <property type="component" value="Unassembled WGS sequence"/>
</dbReference>
<dbReference type="CDD" id="cd22963">
    <property type="entry name" value="DD_CrRSP4-like"/>
    <property type="match status" value="1"/>
</dbReference>
<evidence type="ECO:0000313" key="8">
    <source>
        <dbReference type="Proteomes" id="UP000000311"/>
    </source>
</evidence>
<feature type="region of interest" description="Disordered" evidence="6">
    <location>
        <begin position="203"/>
        <end position="223"/>
    </location>
</feature>
<evidence type="ECO:0000256" key="4">
    <source>
        <dbReference type="ARBA" id="ARBA00023212"/>
    </source>
</evidence>
<evidence type="ECO:0000256" key="1">
    <source>
        <dbReference type="ARBA" id="ARBA00004430"/>
    </source>
</evidence>
<dbReference type="PANTHER" id="PTHR13159">
    <property type="entry name" value="RADIAL SPOKEHEAD-RELATED"/>
    <property type="match status" value="1"/>
</dbReference>
<evidence type="ECO:0000256" key="3">
    <source>
        <dbReference type="ARBA" id="ARBA00023069"/>
    </source>
</evidence>
<dbReference type="FunCoup" id="E2A4D0">
    <property type="interactions" value="35"/>
</dbReference>
<evidence type="ECO:0000256" key="6">
    <source>
        <dbReference type="SAM" id="MobiDB-lite"/>
    </source>
</evidence>
<reference evidence="7 8" key="1">
    <citation type="journal article" date="2010" name="Science">
        <title>Genomic comparison of the ants Camponotus floridanus and Harpegnathos saltator.</title>
        <authorList>
            <person name="Bonasio R."/>
            <person name="Zhang G."/>
            <person name="Ye C."/>
            <person name="Mutti N.S."/>
            <person name="Fang X."/>
            <person name="Qin N."/>
            <person name="Donahue G."/>
            <person name="Yang P."/>
            <person name="Li Q."/>
            <person name="Li C."/>
            <person name="Zhang P."/>
            <person name="Huang Z."/>
            <person name="Berger S.L."/>
            <person name="Reinberg D."/>
            <person name="Wang J."/>
            <person name="Liebig J."/>
        </authorList>
    </citation>
    <scope>NUCLEOTIDE SEQUENCE [LARGE SCALE GENOMIC DNA]</scope>
    <source>
        <strain evidence="8">C129</strain>
    </source>
</reference>
<dbReference type="OMA" id="CVYFGNG"/>
<keyword evidence="8" id="KW-1185">Reference proteome</keyword>
<accession>E2A4D0</accession>
<dbReference type="GO" id="GO:0035082">
    <property type="term" value="P:axoneme assembly"/>
    <property type="evidence" value="ECO:0007669"/>
    <property type="project" value="TreeGrafter"/>
</dbReference>
<dbReference type="OrthoDB" id="272202at2759"/>